<protein>
    <submittedName>
        <fullName evidence="4">Uncharacterized protein</fullName>
    </submittedName>
</protein>
<dbReference type="EMBL" id="AMGV01000006">
    <property type="protein sequence ID" value="KEF56340.1"/>
    <property type="molecule type" value="Genomic_DNA"/>
</dbReference>
<dbReference type="Gene3D" id="3.40.50.720">
    <property type="entry name" value="NAD(P)-binding Rossmann-like Domain"/>
    <property type="match status" value="1"/>
</dbReference>
<dbReference type="VEuPathDB" id="FungiDB:A1O9_07921"/>
<evidence type="ECO:0000313" key="5">
    <source>
        <dbReference type="Proteomes" id="UP000027920"/>
    </source>
</evidence>
<gene>
    <name evidence="4" type="ORF">A1O9_07921</name>
</gene>
<dbReference type="STRING" id="1182545.A0A072PLF9"/>
<evidence type="ECO:0000256" key="2">
    <source>
        <dbReference type="ARBA" id="ARBA00022857"/>
    </source>
</evidence>
<dbReference type="AlphaFoldDB" id="A0A072PLF9"/>
<evidence type="ECO:0000256" key="3">
    <source>
        <dbReference type="ARBA" id="ARBA00023002"/>
    </source>
</evidence>
<dbReference type="InterPro" id="IPR002347">
    <property type="entry name" value="SDR_fam"/>
</dbReference>
<dbReference type="Pfam" id="PF00106">
    <property type="entry name" value="adh_short"/>
    <property type="match status" value="1"/>
</dbReference>
<accession>A0A072PLF9</accession>
<proteinExistence type="inferred from homology"/>
<keyword evidence="2" id="KW-0521">NADP</keyword>
<sequence>MSGPHLRTAIVTGATSGIGLALTQHLLSLENPAWRVVMVARGTPAKKLNLDPDRTLFISTDVSCWHELSNAFKQAWNWNGMNTNRIDFIAVNAGTDDKESIYDAMDLDAEPGIPNLKCIEVNLLSVVYALKLFIYYARKSRMVSKMSDFNPKFVITGSCVGQYPFPVAPQYCASKHGVVGLTRSVGRRLLKHDNIAVNCIMPGFVPTSLAPPKLLELWPKKHATSIAAVVRAFMELINDSGKVEQDGRSDGANGSIKTAQTVEVVNDTLFYRSEVASPNESMEFLRAQAEEGGLWMSMF</sequence>
<name>A0A072PLF9_9EURO</name>
<dbReference type="PRINTS" id="PR00081">
    <property type="entry name" value="GDHRDH"/>
</dbReference>
<dbReference type="InterPro" id="IPR036291">
    <property type="entry name" value="NAD(P)-bd_dom_sf"/>
</dbReference>
<dbReference type="GeneID" id="25282834"/>
<dbReference type="SUPFAM" id="SSF51735">
    <property type="entry name" value="NAD(P)-binding Rossmann-fold domains"/>
    <property type="match status" value="1"/>
</dbReference>
<dbReference type="Proteomes" id="UP000027920">
    <property type="component" value="Unassembled WGS sequence"/>
</dbReference>
<dbReference type="PANTHER" id="PTHR44229">
    <property type="entry name" value="15-HYDROXYPROSTAGLANDIN DEHYDROGENASE [NAD(+)]"/>
    <property type="match status" value="1"/>
</dbReference>
<keyword evidence="5" id="KW-1185">Reference proteome</keyword>
<comment type="caution">
    <text evidence="4">The sequence shown here is derived from an EMBL/GenBank/DDBJ whole genome shotgun (WGS) entry which is preliminary data.</text>
</comment>
<dbReference type="PROSITE" id="PS00061">
    <property type="entry name" value="ADH_SHORT"/>
    <property type="match status" value="1"/>
</dbReference>
<dbReference type="PANTHER" id="PTHR44229:SF4">
    <property type="entry name" value="15-HYDROXYPROSTAGLANDIN DEHYDROGENASE [NAD(+)]"/>
    <property type="match status" value="1"/>
</dbReference>
<dbReference type="GO" id="GO:0005737">
    <property type="term" value="C:cytoplasm"/>
    <property type="evidence" value="ECO:0007669"/>
    <property type="project" value="TreeGrafter"/>
</dbReference>
<organism evidence="4 5">
    <name type="scientific">Exophiala aquamarina CBS 119918</name>
    <dbReference type="NCBI Taxonomy" id="1182545"/>
    <lineage>
        <taxon>Eukaryota</taxon>
        <taxon>Fungi</taxon>
        <taxon>Dikarya</taxon>
        <taxon>Ascomycota</taxon>
        <taxon>Pezizomycotina</taxon>
        <taxon>Eurotiomycetes</taxon>
        <taxon>Chaetothyriomycetidae</taxon>
        <taxon>Chaetothyriales</taxon>
        <taxon>Herpotrichiellaceae</taxon>
        <taxon>Exophiala</taxon>
    </lineage>
</organism>
<keyword evidence="3" id="KW-0560">Oxidoreductase</keyword>
<dbReference type="InterPro" id="IPR020904">
    <property type="entry name" value="Sc_DH/Rdtase_CS"/>
</dbReference>
<dbReference type="HOGENOM" id="CLU_010194_13_0_1"/>
<dbReference type="OrthoDB" id="5371740at2759"/>
<dbReference type="RefSeq" id="XP_013258930.1">
    <property type="nucleotide sequence ID" value="XM_013403476.1"/>
</dbReference>
<evidence type="ECO:0000256" key="1">
    <source>
        <dbReference type="ARBA" id="ARBA00006484"/>
    </source>
</evidence>
<evidence type="ECO:0000313" key="4">
    <source>
        <dbReference type="EMBL" id="KEF56340.1"/>
    </source>
</evidence>
<reference evidence="4 5" key="1">
    <citation type="submission" date="2013-03" db="EMBL/GenBank/DDBJ databases">
        <title>The Genome Sequence of Exophiala aquamarina CBS 119918.</title>
        <authorList>
            <consortium name="The Broad Institute Genomics Platform"/>
            <person name="Cuomo C."/>
            <person name="de Hoog S."/>
            <person name="Gorbushina A."/>
            <person name="Walker B."/>
            <person name="Young S.K."/>
            <person name="Zeng Q."/>
            <person name="Gargeya S."/>
            <person name="Fitzgerald M."/>
            <person name="Haas B."/>
            <person name="Abouelleil A."/>
            <person name="Allen A.W."/>
            <person name="Alvarado L."/>
            <person name="Arachchi H.M."/>
            <person name="Berlin A.M."/>
            <person name="Chapman S.B."/>
            <person name="Gainer-Dewar J."/>
            <person name="Goldberg J."/>
            <person name="Griggs A."/>
            <person name="Gujja S."/>
            <person name="Hansen M."/>
            <person name="Howarth C."/>
            <person name="Imamovic A."/>
            <person name="Ireland A."/>
            <person name="Larimer J."/>
            <person name="McCowan C."/>
            <person name="Murphy C."/>
            <person name="Pearson M."/>
            <person name="Poon T.W."/>
            <person name="Priest M."/>
            <person name="Roberts A."/>
            <person name="Saif S."/>
            <person name="Shea T."/>
            <person name="Sisk P."/>
            <person name="Sykes S."/>
            <person name="Wortman J."/>
            <person name="Nusbaum C."/>
            <person name="Birren B."/>
        </authorList>
    </citation>
    <scope>NUCLEOTIDE SEQUENCE [LARGE SCALE GENOMIC DNA]</scope>
    <source>
        <strain evidence="4 5">CBS 119918</strain>
    </source>
</reference>
<comment type="similarity">
    <text evidence="1">Belongs to the short-chain dehydrogenases/reductases (SDR) family.</text>
</comment>
<dbReference type="GO" id="GO:0016616">
    <property type="term" value="F:oxidoreductase activity, acting on the CH-OH group of donors, NAD or NADP as acceptor"/>
    <property type="evidence" value="ECO:0007669"/>
    <property type="project" value="TreeGrafter"/>
</dbReference>